<dbReference type="InterPro" id="IPR011545">
    <property type="entry name" value="DEAD/DEAH_box_helicase_dom"/>
</dbReference>
<comment type="caution">
    <text evidence="2">The sequence shown here is derived from an EMBL/GenBank/DDBJ whole genome shotgun (WGS) entry which is preliminary data.</text>
</comment>
<dbReference type="Gene3D" id="3.40.50.300">
    <property type="entry name" value="P-loop containing nucleotide triphosphate hydrolases"/>
    <property type="match status" value="1"/>
</dbReference>
<keyword evidence="3" id="KW-1185">Reference proteome</keyword>
<reference evidence="2 3" key="1">
    <citation type="submission" date="2019-05" db="EMBL/GenBank/DDBJ databases">
        <authorList>
            <person name="Farhan Ul Haque M."/>
        </authorList>
    </citation>
    <scope>NUCLEOTIDE SEQUENCE [LARGE SCALE GENOMIC DNA]</scope>
    <source>
        <strain evidence="2">2</strain>
    </source>
</reference>
<proteinExistence type="predicted"/>
<protein>
    <recommendedName>
        <fullName evidence="1">DEAD/DEAH-box helicase domain-containing protein</fullName>
    </recommendedName>
</protein>
<organism evidence="2 3">
    <name type="scientific">Methylocella tundrae</name>
    <dbReference type="NCBI Taxonomy" id="227605"/>
    <lineage>
        <taxon>Bacteria</taxon>
        <taxon>Pseudomonadati</taxon>
        <taxon>Pseudomonadota</taxon>
        <taxon>Alphaproteobacteria</taxon>
        <taxon>Hyphomicrobiales</taxon>
        <taxon>Beijerinckiaceae</taxon>
        <taxon>Methylocella</taxon>
    </lineage>
</organism>
<dbReference type="Pfam" id="PF00270">
    <property type="entry name" value="DEAD"/>
    <property type="match status" value="1"/>
</dbReference>
<feature type="domain" description="DEAD/DEAH-box helicase" evidence="1">
    <location>
        <begin position="81"/>
        <end position="213"/>
    </location>
</feature>
<gene>
    <name evidence="2" type="ORF">MPC4_90152</name>
</gene>
<dbReference type="AlphaFoldDB" id="A0A8B6MC97"/>
<evidence type="ECO:0000259" key="1">
    <source>
        <dbReference type="Pfam" id="PF00270"/>
    </source>
</evidence>
<accession>A0A8B6MC97</accession>
<dbReference type="GO" id="GO:0003676">
    <property type="term" value="F:nucleic acid binding"/>
    <property type="evidence" value="ECO:0007669"/>
    <property type="project" value="InterPro"/>
</dbReference>
<dbReference type="EMBL" id="CABFMQ020000153">
    <property type="protein sequence ID" value="VTZ52677.1"/>
    <property type="molecule type" value="Genomic_DNA"/>
</dbReference>
<name>A0A8B6MC97_METTU</name>
<sequence length="324" mass="35258">MSASQRVPTSAAGGARQASGAVERVRAVLDGLPPDARKIAKGALRLALYQQEPEAWARLALGLKLDPWQRKLVETPRRKRAIALVHRQAGKTTAAAIATAHHLKFGPAGSTSLVLAPTQRQSGEAIRRIRGFLLHAGAKLAIDNAFSLQLENGSRVLGLPGQDDAAIRGLTVDGVMVVDEAARVSDALFQAAMPMVLRHARTARVMLLSTAWAKEGFFYRLWSDGDQRDWLKIEARIDECTHLTPADVERERRAMPATVFAREYLNIFDSLESRFFAPDAIAAAFGDVQGPMPEAVTFEGNEADPILARTSAFARNPFATGVRF</sequence>
<dbReference type="Proteomes" id="UP000485880">
    <property type="component" value="Unassembled WGS sequence"/>
</dbReference>
<evidence type="ECO:0000313" key="2">
    <source>
        <dbReference type="EMBL" id="VTZ52677.1"/>
    </source>
</evidence>
<evidence type="ECO:0000313" key="3">
    <source>
        <dbReference type="Proteomes" id="UP000485880"/>
    </source>
</evidence>
<dbReference type="InterPro" id="IPR027417">
    <property type="entry name" value="P-loop_NTPase"/>
</dbReference>
<dbReference type="GO" id="GO:0005524">
    <property type="term" value="F:ATP binding"/>
    <property type="evidence" value="ECO:0007669"/>
    <property type="project" value="InterPro"/>
</dbReference>
<dbReference type="SUPFAM" id="SSF52540">
    <property type="entry name" value="P-loop containing nucleoside triphosphate hydrolases"/>
    <property type="match status" value="1"/>
</dbReference>